<keyword evidence="3" id="KW-1185">Reference proteome</keyword>
<dbReference type="RefSeq" id="WP_213041199.1">
    <property type="nucleotide sequence ID" value="NZ_CAJNBJ010000001.1"/>
</dbReference>
<dbReference type="Proteomes" id="UP000675880">
    <property type="component" value="Unassembled WGS sequence"/>
</dbReference>
<accession>A0ABM8QUJ8</accession>
<evidence type="ECO:0000313" key="3">
    <source>
        <dbReference type="Proteomes" id="UP000675880"/>
    </source>
</evidence>
<feature type="compositionally biased region" description="Basic and acidic residues" evidence="1">
    <location>
        <begin position="7"/>
        <end position="18"/>
    </location>
</feature>
<gene>
    <name evidence="2" type="ORF">NSPZN2_11460</name>
</gene>
<feature type="region of interest" description="Disordered" evidence="1">
    <location>
        <begin position="1"/>
        <end position="27"/>
    </location>
</feature>
<evidence type="ECO:0000313" key="2">
    <source>
        <dbReference type="EMBL" id="CAE6716167.1"/>
    </source>
</evidence>
<reference evidence="2 3" key="1">
    <citation type="submission" date="2021-02" db="EMBL/GenBank/DDBJ databases">
        <authorList>
            <person name="Han P."/>
        </authorList>
    </citation>
    <scope>NUCLEOTIDE SEQUENCE [LARGE SCALE GENOMIC DNA]</scope>
    <source>
        <strain evidence="2">Candidatus Nitrospira sp. ZN2</strain>
    </source>
</reference>
<protein>
    <submittedName>
        <fullName evidence="2">Uncharacterized protein</fullName>
    </submittedName>
</protein>
<organism evidence="2 3">
    <name type="scientific">Nitrospira defluvii</name>
    <dbReference type="NCBI Taxonomy" id="330214"/>
    <lineage>
        <taxon>Bacteria</taxon>
        <taxon>Pseudomonadati</taxon>
        <taxon>Nitrospirota</taxon>
        <taxon>Nitrospiria</taxon>
        <taxon>Nitrospirales</taxon>
        <taxon>Nitrospiraceae</taxon>
        <taxon>Nitrospira</taxon>
    </lineage>
</organism>
<comment type="caution">
    <text evidence="2">The sequence shown here is derived from an EMBL/GenBank/DDBJ whole genome shotgun (WGS) entry which is preliminary data.</text>
</comment>
<name>A0ABM8QUJ8_9BACT</name>
<sequence>MPVENNFQHDELSRKNPGDRLTYAEWTPPPDIGSPAWQVAMGDIGQKLSQTGVRVILFLHGAIPGTDIFGLGRLDEVGGLKRGYSRGISGLDSLLSFMREGTNGITPLPGGLKPPLPNDEATKNLLDSQIGDAGNFTAQTVEQCRKALNQQVSKPIACVRELWSSEHHHLGRALAACRLLDRLHTLVSEHHLGAGDRILIQAHGQAGLILALASNLLCPSPITGRKTFFDLLLAANPQGPDAQAIHRIDPLLTSGSLLNSAALDLVTFGTPVRYGWDPSGIGKLLHIVNHRNLRTDGKTWLSKMDLPQITVEMPIAWGGDYVQELAVAGSDALPAESAKAANKAVWELLEPYDGFERWVECARRATRFPSEGQCLLVDYKDCTSSTNVRDHYYGHAAYTRANAMLFNFNQIVARLYS</sequence>
<evidence type="ECO:0000256" key="1">
    <source>
        <dbReference type="SAM" id="MobiDB-lite"/>
    </source>
</evidence>
<dbReference type="EMBL" id="CAJNBJ010000001">
    <property type="protein sequence ID" value="CAE6716167.1"/>
    <property type="molecule type" value="Genomic_DNA"/>
</dbReference>
<proteinExistence type="predicted"/>